<comment type="caution">
    <text evidence="2">The sequence shown here is derived from an EMBL/GenBank/DDBJ whole genome shotgun (WGS) entry which is preliminary data.</text>
</comment>
<dbReference type="EMBL" id="LXQA010489434">
    <property type="protein sequence ID" value="MCI55030.1"/>
    <property type="molecule type" value="Genomic_DNA"/>
</dbReference>
<evidence type="ECO:0000313" key="2">
    <source>
        <dbReference type="EMBL" id="MCI55030.1"/>
    </source>
</evidence>
<dbReference type="InterPro" id="IPR000477">
    <property type="entry name" value="RT_dom"/>
</dbReference>
<dbReference type="Pfam" id="PF00078">
    <property type="entry name" value="RVT_1"/>
    <property type="match status" value="1"/>
</dbReference>
<dbReference type="Proteomes" id="UP000265520">
    <property type="component" value="Unassembled WGS sequence"/>
</dbReference>
<name>A0A392T4G3_9FABA</name>
<sequence length="73" mass="8404">MAMADRGKTAFMAPSGNYYYNVMLFGLKNAGATYQRMMNKVFQGEIGDMLELYMDDMIVKSRDEIDHTAHLRK</sequence>
<evidence type="ECO:0000313" key="3">
    <source>
        <dbReference type="Proteomes" id="UP000265520"/>
    </source>
</evidence>
<dbReference type="InterPro" id="IPR053134">
    <property type="entry name" value="RNA-dir_DNA_polymerase"/>
</dbReference>
<dbReference type="Gene3D" id="3.30.70.270">
    <property type="match status" value="1"/>
</dbReference>
<dbReference type="PANTHER" id="PTHR24559:SF444">
    <property type="entry name" value="REVERSE TRANSCRIPTASE DOMAIN-CONTAINING PROTEIN"/>
    <property type="match status" value="1"/>
</dbReference>
<protein>
    <recommendedName>
        <fullName evidence="1">Reverse transcriptase domain-containing protein</fullName>
    </recommendedName>
</protein>
<evidence type="ECO:0000259" key="1">
    <source>
        <dbReference type="Pfam" id="PF00078"/>
    </source>
</evidence>
<accession>A0A392T4G3</accession>
<dbReference type="InterPro" id="IPR043128">
    <property type="entry name" value="Rev_trsase/Diguanyl_cyclase"/>
</dbReference>
<keyword evidence="3" id="KW-1185">Reference proteome</keyword>
<dbReference type="AlphaFoldDB" id="A0A392T4G3"/>
<proteinExistence type="predicted"/>
<organism evidence="2 3">
    <name type="scientific">Trifolium medium</name>
    <dbReference type="NCBI Taxonomy" id="97028"/>
    <lineage>
        <taxon>Eukaryota</taxon>
        <taxon>Viridiplantae</taxon>
        <taxon>Streptophyta</taxon>
        <taxon>Embryophyta</taxon>
        <taxon>Tracheophyta</taxon>
        <taxon>Spermatophyta</taxon>
        <taxon>Magnoliopsida</taxon>
        <taxon>eudicotyledons</taxon>
        <taxon>Gunneridae</taxon>
        <taxon>Pentapetalae</taxon>
        <taxon>rosids</taxon>
        <taxon>fabids</taxon>
        <taxon>Fabales</taxon>
        <taxon>Fabaceae</taxon>
        <taxon>Papilionoideae</taxon>
        <taxon>50 kb inversion clade</taxon>
        <taxon>NPAAA clade</taxon>
        <taxon>Hologalegina</taxon>
        <taxon>IRL clade</taxon>
        <taxon>Trifolieae</taxon>
        <taxon>Trifolium</taxon>
    </lineage>
</organism>
<dbReference type="PANTHER" id="PTHR24559">
    <property type="entry name" value="TRANSPOSON TY3-I GAG-POL POLYPROTEIN"/>
    <property type="match status" value="1"/>
</dbReference>
<reference evidence="2 3" key="1">
    <citation type="journal article" date="2018" name="Front. Plant Sci.">
        <title>Red Clover (Trifolium pratense) and Zigzag Clover (T. medium) - A Picture of Genomic Similarities and Differences.</title>
        <authorList>
            <person name="Dluhosova J."/>
            <person name="Istvanek J."/>
            <person name="Nedelnik J."/>
            <person name="Repkova J."/>
        </authorList>
    </citation>
    <scope>NUCLEOTIDE SEQUENCE [LARGE SCALE GENOMIC DNA]</scope>
    <source>
        <strain evidence="3">cv. 10/8</strain>
        <tissue evidence="2">Leaf</tissue>
    </source>
</reference>
<dbReference type="SUPFAM" id="SSF56672">
    <property type="entry name" value="DNA/RNA polymerases"/>
    <property type="match status" value="1"/>
</dbReference>
<feature type="non-terminal residue" evidence="2">
    <location>
        <position position="73"/>
    </location>
</feature>
<dbReference type="Gene3D" id="3.10.10.10">
    <property type="entry name" value="HIV Type 1 Reverse Transcriptase, subunit A, domain 1"/>
    <property type="match status" value="1"/>
</dbReference>
<dbReference type="InterPro" id="IPR043502">
    <property type="entry name" value="DNA/RNA_pol_sf"/>
</dbReference>
<dbReference type="CDD" id="cd01647">
    <property type="entry name" value="RT_LTR"/>
    <property type="match status" value="1"/>
</dbReference>
<feature type="domain" description="Reverse transcriptase" evidence="1">
    <location>
        <begin position="5"/>
        <end position="72"/>
    </location>
</feature>